<feature type="compositionally biased region" description="Basic residues" evidence="1">
    <location>
        <begin position="59"/>
        <end position="70"/>
    </location>
</feature>
<dbReference type="AlphaFoldDB" id="A0A4R2CDD9"/>
<comment type="caution">
    <text evidence="2">The sequence shown here is derived from an EMBL/GenBank/DDBJ whole genome shotgun (WGS) entry which is preliminary data.</text>
</comment>
<evidence type="ECO:0000313" key="3">
    <source>
        <dbReference type="Proteomes" id="UP000295351"/>
    </source>
</evidence>
<evidence type="ECO:0000313" key="2">
    <source>
        <dbReference type="EMBL" id="TCN38491.1"/>
    </source>
</evidence>
<evidence type="ECO:0000256" key="1">
    <source>
        <dbReference type="SAM" id="MobiDB-lite"/>
    </source>
</evidence>
<proteinExistence type="predicted"/>
<dbReference type="EMBL" id="SLVX01000019">
    <property type="protein sequence ID" value="TCN38491.1"/>
    <property type="molecule type" value="Genomic_DNA"/>
</dbReference>
<reference evidence="2 3" key="1">
    <citation type="submission" date="2019-03" db="EMBL/GenBank/DDBJ databases">
        <title>Genomic Encyclopedia of Type Strains, Phase IV (KMG-IV): sequencing the most valuable type-strain genomes for metagenomic binning, comparative biology and taxonomic classification.</title>
        <authorList>
            <person name="Goeker M."/>
        </authorList>
    </citation>
    <scope>NUCLEOTIDE SEQUENCE [LARGE SCALE GENOMIC DNA]</scope>
    <source>
        <strain evidence="2 3">DSM 18401</strain>
    </source>
</reference>
<keyword evidence="3" id="KW-1185">Reference proteome</keyword>
<feature type="region of interest" description="Disordered" evidence="1">
    <location>
        <begin position="39"/>
        <end position="109"/>
    </location>
</feature>
<organism evidence="2 3">
    <name type="scientific">Shinella granuli</name>
    <dbReference type="NCBI Taxonomy" id="323621"/>
    <lineage>
        <taxon>Bacteria</taxon>
        <taxon>Pseudomonadati</taxon>
        <taxon>Pseudomonadota</taxon>
        <taxon>Alphaproteobacteria</taxon>
        <taxon>Hyphomicrobiales</taxon>
        <taxon>Rhizobiaceae</taxon>
        <taxon>Shinella</taxon>
    </lineage>
</organism>
<name>A0A4R2CDD9_SHIGR</name>
<protein>
    <submittedName>
        <fullName evidence="2">Uncharacterized protein</fullName>
    </submittedName>
</protein>
<accession>A0A4R2CDD9</accession>
<gene>
    <name evidence="2" type="ORF">EV665_1192</name>
</gene>
<sequence>MRRAMSFICRRLPGNRGAAAAVVCRRIRRPASMLLARLQSCETPPPRRRSTIGALATRPHSRTSRHRHRPQGQGRRQAYRETQSSPREEGKLDLTIPKRGGEFGGHLSPARKRRAADRIHALDSHQRHHILLIRQHRPARRTRREADTNLRVVLSNNPSKNIEKVDLDPKKRFRHRSFLAVDVKHVPWIWQLRHHLRAGPV</sequence>
<dbReference type="Proteomes" id="UP000295351">
    <property type="component" value="Unassembled WGS sequence"/>
</dbReference>